<accession>A0AAN9MR26</accession>
<dbReference type="Proteomes" id="UP001374584">
    <property type="component" value="Unassembled WGS sequence"/>
</dbReference>
<protein>
    <submittedName>
        <fullName evidence="1">Uncharacterized protein</fullName>
    </submittedName>
</protein>
<sequence>MAKVLHEISEVEPGLVVGVTVGLEKEGLVLEEAGDLAAIGEFELSVELVGDIEADDVLRLGGEELLRCMMKRRRVTWWRMHSRKGMHLGLGLRFFLNFFRVLVKRKEVENGVVWEIGLGFRVFEDLMVETTKTKKKHTGTAASTIMEAT</sequence>
<dbReference type="AlphaFoldDB" id="A0AAN9MR26"/>
<organism evidence="1 2">
    <name type="scientific">Phaseolus coccineus</name>
    <name type="common">Scarlet runner bean</name>
    <name type="synonym">Phaseolus multiflorus</name>
    <dbReference type="NCBI Taxonomy" id="3886"/>
    <lineage>
        <taxon>Eukaryota</taxon>
        <taxon>Viridiplantae</taxon>
        <taxon>Streptophyta</taxon>
        <taxon>Embryophyta</taxon>
        <taxon>Tracheophyta</taxon>
        <taxon>Spermatophyta</taxon>
        <taxon>Magnoliopsida</taxon>
        <taxon>eudicotyledons</taxon>
        <taxon>Gunneridae</taxon>
        <taxon>Pentapetalae</taxon>
        <taxon>rosids</taxon>
        <taxon>fabids</taxon>
        <taxon>Fabales</taxon>
        <taxon>Fabaceae</taxon>
        <taxon>Papilionoideae</taxon>
        <taxon>50 kb inversion clade</taxon>
        <taxon>NPAAA clade</taxon>
        <taxon>indigoferoid/millettioid clade</taxon>
        <taxon>Phaseoleae</taxon>
        <taxon>Phaseolus</taxon>
    </lineage>
</organism>
<name>A0AAN9MR26_PHACN</name>
<evidence type="ECO:0000313" key="1">
    <source>
        <dbReference type="EMBL" id="KAK7356833.1"/>
    </source>
</evidence>
<gene>
    <name evidence="1" type="ORF">VNO80_16112</name>
</gene>
<dbReference type="EMBL" id="JAYMYR010000006">
    <property type="protein sequence ID" value="KAK7356833.1"/>
    <property type="molecule type" value="Genomic_DNA"/>
</dbReference>
<proteinExistence type="predicted"/>
<comment type="caution">
    <text evidence="1">The sequence shown here is derived from an EMBL/GenBank/DDBJ whole genome shotgun (WGS) entry which is preliminary data.</text>
</comment>
<evidence type="ECO:0000313" key="2">
    <source>
        <dbReference type="Proteomes" id="UP001374584"/>
    </source>
</evidence>
<keyword evidence="2" id="KW-1185">Reference proteome</keyword>
<reference evidence="1 2" key="1">
    <citation type="submission" date="2024-01" db="EMBL/GenBank/DDBJ databases">
        <title>The genomes of 5 underutilized Papilionoideae crops provide insights into root nodulation and disease resistanc.</title>
        <authorList>
            <person name="Jiang F."/>
        </authorList>
    </citation>
    <scope>NUCLEOTIDE SEQUENCE [LARGE SCALE GENOMIC DNA]</scope>
    <source>
        <strain evidence="1">JINMINGXINNONG_FW02</strain>
        <tissue evidence="1">Leaves</tissue>
    </source>
</reference>